<gene>
    <name evidence="8" type="ORF">PVK37_11300</name>
</gene>
<dbReference type="InterPro" id="IPR020845">
    <property type="entry name" value="AMP-binding_CS"/>
</dbReference>
<dbReference type="Pfam" id="PF00501">
    <property type="entry name" value="AMP-binding"/>
    <property type="match status" value="1"/>
</dbReference>
<dbReference type="EC" id="6.2.1.16" evidence="8"/>
<evidence type="ECO:0000256" key="2">
    <source>
        <dbReference type="ARBA" id="ARBA00022598"/>
    </source>
</evidence>
<dbReference type="PROSITE" id="PS00455">
    <property type="entry name" value="AMP_BINDING"/>
    <property type="match status" value="1"/>
</dbReference>
<dbReference type="Proteomes" id="UP001219605">
    <property type="component" value="Chromosome"/>
</dbReference>
<proteinExistence type="inferred from homology"/>
<feature type="domain" description="Acetyl-coenzyme A synthetase N-terminal" evidence="7">
    <location>
        <begin position="36"/>
        <end position="92"/>
    </location>
</feature>
<keyword evidence="9" id="KW-1185">Reference proteome</keyword>
<comment type="similarity">
    <text evidence="1">Belongs to the ATP-dependent AMP-binding enzyme family.</text>
</comment>
<keyword evidence="4" id="KW-0067">ATP-binding</keyword>
<keyword evidence="3" id="KW-0547">Nucleotide-binding</keyword>
<evidence type="ECO:0000256" key="4">
    <source>
        <dbReference type="ARBA" id="ARBA00022840"/>
    </source>
</evidence>
<feature type="domain" description="AMP-dependent synthetase/ligase" evidence="5">
    <location>
        <begin position="112"/>
        <end position="477"/>
    </location>
</feature>
<feature type="domain" description="AMP-binding enzyme C-terminal" evidence="6">
    <location>
        <begin position="544"/>
        <end position="620"/>
    </location>
</feature>
<reference evidence="8 9" key="1">
    <citation type="submission" date="2023-02" db="EMBL/GenBank/DDBJ databases">
        <authorList>
            <person name="Mo P."/>
        </authorList>
    </citation>
    <scope>NUCLEOTIDE SEQUENCE [LARGE SCALE GENOMIC DNA]</scope>
    <source>
        <strain evidence="8 9">HUAS 3</strain>
    </source>
</reference>
<dbReference type="GO" id="GO:0030729">
    <property type="term" value="F:acetoacetate-CoA ligase activity"/>
    <property type="evidence" value="ECO:0007669"/>
    <property type="project" value="UniProtKB-EC"/>
</dbReference>
<dbReference type="PANTHER" id="PTHR42921">
    <property type="entry name" value="ACETOACETYL-COA SYNTHETASE"/>
    <property type="match status" value="1"/>
</dbReference>
<dbReference type="EMBL" id="CP118615">
    <property type="protein sequence ID" value="WDZ86934.1"/>
    <property type="molecule type" value="Genomic_DNA"/>
</dbReference>
<keyword evidence="2 8" id="KW-0436">Ligase</keyword>
<dbReference type="InterPro" id="IPR025110">
    <property type="entry name" value="AMP-bd_C"/>
</dbReference>
<evidence type="ECO:0000256" key="1">
    <source>
        <dbReference type="ARBA" id="ARBA00006432"/>
    </source>
</evidence>
<dbReference type="InterPro" id="IPR005914">
    <property type="entry name" value="Acac_CoA_synth"/>
</dbReference>
<dbReference type="NCBIfam" id="NF002937">
    <property type="entry name" value="PRK03584.1"/>
    <property type="match status" value="1"/>
</dbReference>
<evidence type="ECO:0000259" key="6">
    <source>
        <dbReference type="Pfam" id="PF13193"/>
    </source>
</evidence>
<dbReference type="CDD" id="cd05943">
    <property type="entry name" value="AACS"/>
    <property type="match status" value="1"/>
</dbReference>
<evidence type="ECO:0000313" key="9">
    <source>
        <dbReference type="Proteomes" id="UP001219605"/>
    </source>
</evidence>
<name>A0ABY7ZYW1_9ACTN</name>
<protein>
    <submittedName>
        <fullName evidence="8">Acetoacetate--CoA ligase</fullName>
        <ecNumber evidence="8">6.2.1.16</ecNumber>
    </submittedName>
</protein>
<dbReference type="PANTHER" id="PTHR42921:SF1">
    <property type="entry name" value="ACETOACETYL-COA SYNTHETASE"/>
    <property type="match status" value="1"/>
</dbReference>
<dbReference type="InterPro" id="IPR042099">
    <property type="entry name" value="ANL_N_sf"/>
</dbReference>
<dbReference type="Pfam" id="PF16177">
    <property type="entry name" value="ACAS_N"/>
    <property type="match status" value="1"/>
</dbReference>
<dbReference type="NCBIfam" id="TIGR01217">
    <property type="entry name" value="ac_ac_CoA_syn"/>
    <property type="match status" value="1"/>
</dbReference>
<dbReference type="InterPro" id="IPR000873">
    <property type="entry name" value="AMP-dep_synth/lig_dom"/>
</dbReference>
<dbReference type="RefSeq" id="WP_275033808.1">
    <property type="nucleotide sequence ID" value="NZ_CP118615.1"/>
</dbReference>
<dbReference type="InterPro" id="IPR045851">
    <property type="entry name" value="AMP-bd_C_sf"/>
</dbReference>
<sequence length="669" mass="71948">MGDVLWTPPVDVLQRSRIGEYLRWLRVRRGLEFRNYDELWRWSVTDLPAFWGSVWDFFEVVAHTPPTGVLADATMPGARWFPGATLNYAENVLRMPGLADDDPVVLAYGQTRAPQTLTAAQLREQVRRVAAGLRRLGVGSGDRVAAYAPNIPETFVLLLATTSLGAIFSSCAPEFGTRSVTDRWQQIEPTVLVAVDGYRYGDKAVDRRAEVAAIRAALPSLRHTVTIPYLDPAGGLPDGAPAASEGTIGWADLAADTDEPLTFTPVPFDHPLYVLYSSGTTGLPKPIVHGHGGILLEHLKMLALHHDLGPGDRFFWFTTTGWMMWNFLVSGPAVGAAIVLFDGNPGHPDLGALWRLAQDSGTTYFGTSAPFLLACRKAGLVPKDVADLSALRGLGSTGAPLPAEGFTWVYGNVSDTLQLQSLSGGTDVCTGFVGGVPTLPVYAGEIACRALGAKVEARSADGSPVVGELGELVITAPMPSMPVGFWNDPDGSRYREAYFDLYPGVWRHGDWITINERGGCVITGRSDATLNRGGVRLGTAEFYSVVEGMDEVVDSVVVHLEDDEGGAGELLLFVVLAEGLELDDDLRKKIARELRTALSPRHVPDEIHQVRAVPRTLSAKKLEVPVKKILTGVPVESAAATGALANPESLTAFTTYAQRRATAGDSTVD</sequence>
<evidence type="ECO:0000256" key="3">
    <source>
        <dbReference type="ARBA" id="ARBA00022741"/>
    </source>
</evidence>
<evidence type="ECO:0000259" key="5">
    <source>
        <dbReference type="Pfam" id="PF00501"/>
    </source>
</evidence>
<evidence type="ECO:0000259" key="7">
    <source>
        <dbReference type="Pfam" id="PF16177"/>
    </source>
</evidence>
<dbReference type="SUPFAM" id="SSF56801">
    <property type="entry name" value="Acetyl-CoA synthetase-like"/>
    <property type="match status" value="1"/>
</dbReference>
<evidence type="ECO:0000313" key="8">
    <source>
        <dbReference type="EMBL" id="WDZ86934.1"/>
    </source>
</evidence>
<accession>A0ABY7ZYW1</accession>
<dbReference type="Pfam" id="PF13193">
    <property type="entry name" value="AMP-binding_C"/>
    <property type="match status" value="1"/>
</dbReference>
<organism evidence="8 9">
    <name type="scientific">Micromonospora cathayae</name>
    <dbReference type="NCBI Taxonomy" id="3028804"/>
    <lineage>
        <taxon>Bacteria</taxon>
        <taxon>Bacillati</taxon>
        <taxon>Actinomycetota</taxon>
        <taxon>Actinomycetes</taxon>
        <taxon>Micromonosporales</taxon>
        <taxon>Micromonosporaceae</taxon>
        <taxon>Micromonospora</taxon>
    </lineage>
</organism>
<dbReference type="InterPro" id="IPR032387">
    <property type="entry name" value="ACAS_N"/>
</dbReference>
<dbReference type="Gene3D" id="3.40.50.12780">
    <property type="entry name" value="N-terminal domain of ligase-like"/>
    <property type="match status" value="1"/>
</dbReference>
<dbReference type="Gene3D" id="3.30.300.30">
    <property type="match status" value="1"/>
</dbReference>